<organism evidence="3 4">
    <name type="scientific">Methanobrevibacter cuticularis</name>
    <dbReference type="NCBI Taxonomy" id="47311"/>
    <lineage>
        <taxon>Archaea</taxon>
        <taxon>Methanobacteriati</taxon>
        <taxon>Methanobacteriota</taxon>
        <taxon>Methanomada group</taxon>
        <taxon>Methanobacteria</taxon>
        <taxon>Methanobacteriales</taxon>
        <taxon>Methanobacteriaceae</taxon>
        <taxon>Methanobrevibacter</taxon>
    </lineage>
</organism>
<accession>A0A166CMN6</accession>
<dbReference type="Proteomes" id="UP000077275">
    <property type="component" value="Unassembled WGS sequence"/>
</dbReference>
<gene>
    <name evidence="3" type="ORF">MBCUT_19750</name>
</gene>
<evidence type="ECO:0000313" key="4">
    <source>
        <dbReference type="Proteomes" id="UP000077275"/>
    </source>
</evidence>
<feature type="compositionally biased region" description="Polar residues" evidence="2">
    <location>
        <begin position="60"/>
        <end position="72"/>
    </location>
</feature>
<keyword evidence="1" id="KW-0175">Coiled coil</keyword>
<evidence type="ECO:0000256" key="2">
    <source>
        <dbReference type="SAM" id="MobiDB-lite"/>
    </source>
</evidence>
<dbReference type="AlphaFoldDB" id="A0A166CMN6"/>
<feature type="region of interest" description="Disordered" evidence="2">
    <location>
        <begin position="33"/>
        <end position="82"/>
    </location>
</feature>
<feature type="region of interest" description="Disordered" evidence="2">
    <location>
        <begin position="368"/>
        <end position="441"/>
    </location>
</feature>
<reference evidence="3 4" key="1">
    <citation type="submission" date="2016-04" db="EMBL/GenBank/DDBJ databases">
        <title>Genome sequence of Methanobrevibacter cuticularis DSM 11139.</title>
        <authorList>
            <person name="Poehlein A."/>
            <person name="Seedorf H."/>
            <person name="Daniel R."/>
        </authorList>
    </citation>
    <scope>NUCLEOTIDE SEQUENCE [LARGE SCALE GENOMIC DNA]</scope>
    <source>
        <strain evidence="3 4">DSM 11139</strain>
    </source>
</reference>
<feature type="coiled-coil region" evidence="1">
    <location>
        <begin position="222"/>
        <end position="277"/>
    </location>
</feature>
<dbReference type="EMBL" id="LWMW01000153">
    <property type="protein sequence ID" value="KZX14670.1"/>
    <property type="molecule type" value="Genomic_DNA"/>
</dbReference>
<feature type="compositionally biased region" description="Basic and acidic residues" evidence="2">
    <location>
        <begin position="44"/>
        <end position="59"/>
    </location>
</feature>
<dbReference type="STRING" id="47311.MBCUT_19750"/>
<dbReference type="PATRIC" id="fig|47311.3.peg.2156"/>
<proteinExistence type="predicted"/>
<feature type="compositionally biased region" description="Polar residues" evidence="2">
    <location>
        <begin position="371"/>
        <end position="396"/>
    </location>
</feature>
<dbReference type="RefSeq" id="WP_067260535.1">
    <property type="nucleotide sequence ID" value="NZ_LWMW01000153.1"/>
</dbReference>
<protein>
    <submittedName>
        <fullName evidence="3">Uncharacterized protein</fullName>
    </submittedName>
</protein>
<evidence type="ECO:0000313" key="3">
    <source>
        <dbReference type="EMBL" id="KZX14670.1"/>
    </source>
</evidence>
<feature type="compositionally biased region" description="Low complexity" evidence="2">
    <location>
        <begin position="33"/>
        <end position="42"/>
    </location>
</feature>
<dbReference type="OrthoDB" id="86047at2157"/>
<keyword evidence="4" id="KW-1185">Reference proteome</keyword>
<comment type="caution">
    <text evidence="3">The sequence shown here is derived from an EMBL/GenBank/DDBJ whole genome shotgun (WGS) entry which is preliminary data.</text>
</comment>
<evidence type="ECO:0000256" key="1">
    <source>
        <dbReference type="SAM" id="Coils"/>
    </source>
</evidence>
<sequence>MNYDNNNNNNKYNDFDYNFHEYNNLNHENIDNFSNINNTNNKNKSHENSNNDHNIDKNLHNSSNGSNNQYGENDSHKYNDSNNNIVNITKPVDVRIIVGDARNSEFLSKAIKNFEMGDDFKIAISSIITTNNIEIAKNAVQGADIVLIASNYNENGKNIFSKFFNALKSEINYVEFLKFPKSRDLEITDMKIIEEEIKNSIIRAGLDSIFNISDVNHIKADLIKANLEYEDLLSNNDKLSMENDVIIAEAQDLREENKNLLGEIKTLQNHIDEIKLDFSDFKDRFSNIHMKNLLEIFPLSNLWEEVFNEPLKEEDKIVIATDKFKPENIVIGQGWIGANSREEAIEWIKIVRTALIFVEDNQEDLEEEFSNHGSRYNSNLDRNMNSNFNPTESNGDGSDEIHKNQNTSKYSNRRYKNGYSEDGEDDDAGYDIPNDFQNFWE</sequence>
<name>A0A166CMN6_9EURY</name>